<dbReference type="PANTHER" id="PTHR39210:SF1">
    <property type="entry name" value="HEPARIN-SULFATE LYASE"/>
    <property type="match status" value="1"/>
</dbReference>
<evidence type="ECO:0000313" key="7">
    <source>
        <dbReference type="EMBL" id="ABW26313.1"/>
    </source>
</evidence>
<name>B0C573_ACAM1</name>
<dbReference type="KEGG" id="amr:AM1_1276"/>
<dbReference type="eggNOG" id="COG5360">
    <property type="taxonomic scope" value="Bacteria"/>
</dbReference>
<dbReference type="HOGENOM" id="CLU_013047_1_0_3"/>
<dbReference type="CAZy" id="PL12">
    <property type="family name" value="Polysaccharide Lyase Family 12"/>
</dbReference>
<dbReference type="AlphaFoldDB" id="B0C573"/>
<dbReference type="EMBL" id="CP000828">
    <property type="protein sequence ID" value="ABW26313.1"/>
    <property type="molecule type" value="Genomic_DNA"/>
</dbReference>
<evidence type="ECO:0000256" key="4">
    <source>
        <dbReference type="ARBA" id="ARBA00023239"/>
    </source>
</evidence>
<sequence length="663" mass="76827">MKSVDELCQKHPKLITNLFENINIEHPGLETVREYVNKGDYTQASHSLITYFRNKPDKIGWKNLLPEQKFNKDLDADHILNNEFIFQRISGTVPQDNDRFNWSYLGTKEDSEWAWFLNRHYHVVDLFHAYLRSGNSDYVQYIYLSIRDWILTSIAAPNTHYWAQWRGREVACRILHWAPIFYGLLESPNFSDVDHLLMLAILPVHGNFLRHCHTWGANWLAREMNGLATLAICWPEFKFSQSWLTYAQFHMSREIELQVYPDGSHKELTSHYHRVTLLDFDNFAKLMQLSGHNLSISFGKTLERMWNYLAFAMRPDGSSPLNNDSDRDELRTTIKSVANLYNRSDWQYIASNGQEGDGPLSPSILFPWAGQVIMRSSWNKDAHWAFFDVGPHGINYHTHNDKLHLSVAAFGRDLLVDSGRYHYKRDSFWHYFRNSASHNTILVDGQGQNAGIGEALNPVEQQFYSTPEFDFAYGKFDQGYQGVADKVIHSRFLVYLRHQYWVVIDRVSASNAHQIQTLWHFHPDCNLEVQGSSIVTTNENCGNLRIVPTDNLSWDIDIARGSMEPIQGWWSKEYNHKQPNPTAIYSSHLSTTATFAWILCPARGVVPPIDVQYQSISDDQIELEITHTSNRIQLSLYLNEQHILHSLSSHPEAIIQVKGLKPE</sequence>
<keyword evidence="3" id="KW-0574">Periplasm</keyword>
<dbReference type="Proteomes" id="UP000000268">
    <property type="component" value="Chromosome"/>
</dbReference>
<dbReference type="GO" id="GO:0042597">
    <property type="term" value="C:periplasmic space"/>
    <property type="evidence" value="ECO:0007669"/>
    <property type="project" value="UniProtKB-SubCell"/>
</dbReference>
<keyword evidence="8" id="KW-1185">Reference proteome</keyword>
<protein>
    <submittedName>
        <fullName evidence="7">Uncharacterized protein</fullName>
    </submittedName>
</protein>
<keyword evidence="4" id="KW-0456">Lyase</keyword>
<evidence type="ECO:0000256" key="3">
    <source>
        <dbReference type="ARBA" id="ARBA00022764"/>
    </source>
</evidence>
<dbReference type="InterPro" id="IPR008929">
    <property type="entry name" value="Chondroitin_lyas"/>
</dbReference>
<dbReference type="InterPro" id="IPR012480">
    <property type="entry name" value="Hepar_II_III_C"/>
</dbReference>
<dbReference type="Gene3D" id="2.70.98.70">
    <property type="match status" value="1"/>
</dbReference>
<feature type="domain" description="Heparinase II/III-like C-terminal" evidence="5">
    <location>
        <begin position="360"/>
        <end position="597"/>
    </location>
</feature>
<proteinExistence type="predicted"/>
<dbReference type="Pfam" id="PF07940">
    <property type="entry name" value="Hepar_II_III_C"/>
    <property type="match status" value="1"/>
</dbReference>
<comment type="subcellular location">
    <subcellularLocation>
        <location evidence="1">Periplasm</location>
    </subcellularLocation>
</comment>
<keyword evidence="2" id="KW-0732">Signal</keyword>
<evidence type="ECO:0000256" key="1">
    <source>
        <dbReference type="ARBA" id="ARBA00004418"/>
    </source>
</evidence>
<dbReference type="Gene3D" id="1.50.10.100">
    <property type="entry name" value="Chondroitin AC/alginate lyase"/>
    <property type="match status" value="1"/>
</dbReference>
<dbReference type="SUPFAM" id="SSF48230">
    <property type="entry name" value="Chondroitin AC/alginate lyase"/>
    <property type="match status" value="1"/>
</dbReference>
<evidence type="ECO:0000313" key="8">
    <source>
        <dbReference type="Proteomes" id="UP000000268"/>
    </source>
</evidence>
<dbReference type="GO" id="GO:0016829">
    <property type="term" value="F:lyase activity"/>
    <property type="evidence" value="ECO:0007669"/>
    <property type="project" value="UniProtKB-KW"/>
</dbReference>
<dbReference type="RefSeq" id="WP_012161851.1">
    <property type="nucleotide sequence ID" value="NC_009925.1"/>
</dbReference>
<evidence type="ECO:0000259" key="5">
    <source>
        <dbReference type="Pfam" id="PF07940"/>
    </source>
</evidence>
<accession>B0C573</accession>
<dbReference type="InterPro" id="IPR031680">
    <property type="entry name" value="Hepar_II_III_N"/>
</dbReference>
<reference evidence="7 8" key="1">
    <citation type="journal article" date="2008" name="Proc. Natl. Acad. Sci. U.S.A.">
        <title>Niche adaptation and genome expansion in the chlorophyll d-producing cyanobacterium Acaryochloris marina.</title>
        <authorList>
            <person name="Swingley W.D."/>
            <person name="Chen M."/>
            <person name="Cheung P.C."/>
            <person name="Conrad A.L."/>
            <person name="Dejesa L.C."/>
            <person name="Hao J."/>
            <person name="Honchak B.M."/>
            <person name="Karbach L.E."/>
            <person name="Kurdoglu A."/>
            <person name="Lahiri S."/>
            <person name="Mastrian S.D."/>
            <person name="Miyashita H."/>
            <person name="Page L."/>
            <person name="Ramakrishna P."/>
            <person name="Satoh S."/>
            <person name="Sattley W.M."/>
            <person name="Shimada Y."/>
            <person name="Taylor H.L."/>
            <person name="Tomo T."/>
            <person name="Tsuchiya T."/>
            <person name="Wang Z.T."/>
            <person name="Raymond J."/>
            <person name="Mimuro M."/>
            <person name="Blankenship R.E."/>
            <person name="Touchman J.W."/>
        </authorList>
    </citation>
    <scope>NUCLEOTIDE SEQUENCE [LARGE SCALE GENOMIC DNA]</scope>
    <source>
        <strain evidence="8">MBIC 11017</strain>
    </source>
</reference>
<gene>
    <name evidence="7" type="ordered locus">AM1_1276</name>
</gene>
<evidence type="ECO:0000259" key="6">
    <source>
        <dbReference type="Pfam" id="PF16889"/>
    </source>
</evidence>
<feature type="domain" description="Heparin-sulfate lyase N-terminal" evidence="6">
    <location>
        <begin position="18"/>
        <end position="344"/>
    </location>
</feature>
<evidence type="ECO:0000256" key="2">
    <source>
        <dbReference type="ARBA" id="ARBA00022729"/>
    </source>
</evidence>
<dbReference type="Pfam" id="PF16889">
    <property type="entry name" value="Hepar_II_III_N"/>
    <property type="match status" value="1"/>
</dbReference>
<dbReference type="PANTHER" id="PTHR39210">
    <property type="entry name" value="HEPARIN-SULFATE LYASE"/>
    <property type="match status" value="1"/>
</dbReference>
<organism evidence="7 8">
    <name type="scientific">Acaryochloris marina (strain MBIC 11017)</name>
    <dbReference type="NCBI Taxonomy" id="329726"/>
    <lineage>
        <taxon>Bacteria</taxon>
        <taxon>Bacillati</taxon>
        <taxon>Cyanobacteriota</taxon>
        <taxon>Cyanophyceae</taxon>
        <taxon>Acaryochloridales</taxon>
        <taxon>Acaryochloridaceae</taxon>
        <taxon>Acaryochloris</taxon>
    </lineage>
</organism>